<sequence length="67" mass="7487">MSHKINTNDALVASVIIENDIFDNMLTEIIFHGIIAVHFGRKPRPFGKTLMGVLLVFKMPGRAICHP</sequence>
<keyword evidence="1" id="KW-1185">Reference proteome</keyword>
<dbReference type="Proteomes" id="UP000887565">
    <property type="component" value="Unplaced"/>
</dbReference>
<dbReference type="AlphaFoldDB" id="A0A915JX56"/>
<name>A0A915JX56_ROMCU</name>
<evidence type="ECO:0000313" key="1">
    <source>
        <dbReference type="Proteomes" id="UP000887565"/>
    </source>
</evidence>
<evidence type="ECO:0000313" key="2">
    <source>
        <dbReference type="WBParaSite" id="nRc.2.0.1.t30668-RA"/>
    </source>
</evidence>
<reference evidence="2" key="1">
    <citation type="submission" date="2022-11" db="UniProtKB">
        <authorList>
            <consortium name="WormBaseParasite"/>
        </authorList>
    </citation>
    <scope>IDENTIFICATION</scope>
</reference>
<dbReference type="WBParaSite" id="nRc.2.0.1.t30668-RA">
    <property type="protein sequence ID" value="nRc.2.0.1.t30668-RA"/>
    <property type="gene ID" value="nRc.2.0.1.g30668"/>
</dbReference>
<protein>
    <submittedName>
        <fullName evidence="2">Uncharacterized protein</fullName>
    </submittedName>
</protein>
<organism evidence="1 2">
    <name type="scientific">Romanomermis culicivorax</name>
    <name type="common">Nematode worm</name>
    <dbReference type="NCBI Taxonomy" id="13658"/>
    <lineage>
        <taxon>Eukaryota</taxon>
        <taxon>Metazoa</taxon>
        <taxon>Ecdysozoa</taxon>
        <taxon>Nematoda</taxon>
        <taxon>Enoplea</taxon>
        <taxon>Dorylaimia</taxon>
        <taxon>Mermithida</taxon>
        <taxon>Mermithoidea</taxon>
        <taxon>Mermithidae</taxon>
        <taxon>Romanomermis</taxon>
    </lineage>
</organism>
<accession>A0A915JX56</accession>
<proteinExistence type="predicted"/>